<feature type="domain" description="DUF397" evidence="2">
    <location>
        <begin position="32"/>
        <end position="80"/>
    </location>
</feature>
<gene>
    <name evidence="3" type="ORF">GCM10010411_46020</name>
</gene>
<organism evidence="3 4">
    <name type="scientific">Actinomadura fulvescens</name>
    <dbReference type="NCBI Taxonomy" id="46160"/>
    <lineage>
        <taxon>Bacteria</taxon>
        <taxon>Bacillati</taxon>
        <taxon>Actinomycetota</taxon>
        <taxon>Actinomycetes</taxon>
        <taxon>Streptosporangiales</taxon>
        <taxon>Thermomonosporaceae</taxon>
        <taxon>Actinomadura</taxon>
    </lineage>
</organism>
<proteinExistence type="predicted"/>
<dbReference type="Pfam" id="PF04149">
    <property type="entry name" value="DUF397"/>
    <property type="match status" value="2"/>
</dbReference>
<protein>
    <recommendedName>
        <fullName evidence="2">DUF397 domain-containing protein</fullName>
    </recommendedName>
</protein>
<comment type="caution">
    <text evidence="3">The sequence shown here is derived from an EMBL/GenBank/DDBJ whole genome shotgun (WGS) entry which is preliminary data.</text>
</comment>
<name>A0ABP6C7N9_9ACTN</name>
<feature type="compositionally biased region" description="Basic and acidic residues" evidence="1">
    <location>
        <begin position="118"/>
        <end position="139"/>
    </location>
</feature>
<dbReference type="EMBL" id="BAAATD010000006">
    <property type="protein sequence ID" value="GAA2606634.1"/>
    <property type="molecule type" value="Genomic_DNA"/>
</dbReference>
<evidence type="ECO:0000313" key="3">
    <source>
        <dbReference type="EMBL" id="GAA2606634.1"/>
    </source>
</evidence>
<feature type="domain" description="DUF397" evidence="2">
    <location>
        <begin position="10"/>
        <end position="29"/>
    </location>
</feature>
<reference evidence="4" key="1">
    <citation type="journal article" date="2019" name="Int. J. Syst. Evol. Microbiol.">
        <title>The Global Catalogue of Microorganisms (GCM) 10K type strain sequencing project: providing services to taxonomists for standard genome sequencing and annotation.</title>
        <authorList>
            <consortium name="The Broad Institute Genomics Platform"/>
            <consortium name="The Broad Institute Genome Sequencing Center for Infectious Disease"/>
            <person name="Wu L."/>
            <person name="Ma J."/>
        </authorList>
    </citation>
    <scope>NUCLEOTIDE SEQUENCE [LARGE SCALE GENOMIC DNA]</scope>
    <source>
        <strain evidence="4">JCM 6833</strain>
    </source>
</reference>
<evidence type="ECO:0000256" key="1">
    <source>
        <dbReference type="SAM" id="MobiDB-lite"/>
    </source>
</evidence>
<evidence type="ECO:0000259" key="2">
    <source>
        <dbReference type="Pfam" id="PF04149"/>
    </source>
</evidence>
<accession>A0ABP6C7N9</accession>
<dbReference type="RefSeq" id="WP_344543955.1">
    <property type="nucleotide sequence ID" value="NZ_BAAATD010000006.1"/>
</dbReference>
<keyword evidence="4" id="KW-1185">Reference proteome</keyword>
<sequence length="139" mass="15296">MKISNVTFSEWRKSRYSDHYGGDCVELAEVRWPNNSHHDGRGNASVEIAGAQAGSVTTAIAIRDSKDPNGPKLIFTRAALVTAIDAISNGPMNFESRPLSAQPISPTGGPRWAESELDDPRDRTIVREEHARDRSTDHQ</sequence>
<feature type="region of interest" description="Disordered" evidence="1">
    <location>
        <begin position="91"/>
        <end position="139"/>
    </location>
</feature>
<evidence type="ECO:0000313" key="4">
    <source>
        <dbReference type="Proteomes" id="UP001501509"/>
    </source>
</evidence>
<dbReference type="Proteomes" id="UP001501509">
    <property type="component" value="Unassembled WGS sequence"/>
</dbReference>
<dbReference type="InterPro" id="IPR007278">
    <property type="entry name" value="DUF397"/>
</dbReference>